<dbReference type="GO" id="GO:0005737">
    <property type="term" value="C:cytoplasm"/>
    <property type="evidence" value="ECO:0007669"/>
    <property type="project" value="TreeGrafter"/>
</dbReference>
<evidence type="ECO:0000256" key="12">
    <source>
        <dbReference type="RuleBase" id="RU004253"/>
    </source>
</evidence>
<comment type="catalytic activity">
    <reaction evidence="8 10 11">
        <text>2-(2-carboxy-4-methylthiazol-5-yl)ethyl phosphate + 4-amino-2-methyl-5-(diphosphooxymethyl)pyrimidine + 2 H(+) = thiamine phosphate + CO2 + diphosphate</text>
        <dbReference type="Rhea" id="RHEA:47848"/>
        <dbReference type="ChEBI" id="CHEBI:15378"/>
        <dbReference type="ChEBI" id="CHEBI:16526"/>
        <dbReference type="ChEBI" id="CHEBI:33019"/>
        <dbReference type="ChEBI" id="CHEBI:37575"/>
        <dbReference type="ChEBI" id="CHEBI:57841"/>
        <dbReference type="ChEBI" id="CHEBI:62890"/>
        <dbReference type="EC" id="2.5.1.3"/>
    </reaction>
</comment>
<evidence type="ECO:0000256" key="1">
    <source>
        <dbReference type="ARBA" id="ARBA00003814"/>
    </source>
</evidence>
<feature type="binding site" evidence="10">
    <location>
        <position position="132"/>
    </location>
    <ligand>
        <name>4-amino-2-methyl-5-(diphosphooxymethyl)pyrimidine</name>
        <dbReference type="ChEBI" id="CHEBI:57841"/>
    </ligand>
</feature>
<evidence type="ECO:0000256" key="10">
    <source>
        <dbReference type="HAMAP-Rule" id="MF_00097"/>
    </source>
</evidence>
<dbReference type="Pfam" id="PF02581">
    <property type="entry name" value="TMP-TENI"/>
    <property type="match status" value="1"/>
</dbReference>
<comment type="catalytic activity">
    <reaction evidence="9 10 11">
        <text>2-[(2R,5Z)-2-carboxy-4-methylthiazol-5(2H)-ylidene]ethyl phosphate + 4-amino-2-methyl-5-(diphosphooxymethyl)pyrimidine + 2 H(+) = thiamine phosphate + CO2 + diphosphate</text>
        <dbReference type="Rhea" id="RHEA:47844"/>
        <dbReference type="ChEBI" id="CHEBI:15378"/>
        <dbReference type="ChEBI" id="CHEBI:16526"/>
        <dbReference type="ChEBI" id="CHEBI:33019"/>
        <dbReference type="ChEBI" id="CHEBI:37575"/>
        <dbReference type="ChEBI" id="CHEBI:57841"/>
        <dbReference type="ChEBI" id="CHEBI:62899"/>
        <dbReference type="EC" id="2.5.1.3"/>
    </reaction>
</comment>
<feature type="binding site" evidence="10">
    <location>
        <position position="163"/>
    </location>
    <ligand>
        <name>2-[(2R,5Z)-2-carboxy-4-methylthiazol-5(2H)-ylidene]ethyl phosphate</name>
        <dbReference type="ChEBI" id="CHEBI:62899"/>
    </ligand>
</feature>
<dbReference type="InterPro" id="IPR013785">
    <property type="entry name" value="Aldolase_TIM"/>
</dbReference>
<dbReference type="GO" id="GO:0000287">
    <property type="term" value="F:magnesium ion binding"/>
    <property type="evidence" value="ECO:0007669"/>
    <property type="project" value="UniProtKB-UniRule"/>
</dbReference>
<evidence type="ECO:0000256" key="5">
    <source>
        <dbReference type="ARBA" id="ARBA00022842"/>
    </source>
</evidence>
<dbReference type="HAMAP" id="MF_00097">
    <property type="entry name" value="TMP_synthase"/>
    <property type="match status" value="1"/>
</dbReference>
<keyword evidence="4 10" id="KW-0479">Metal-binding</keyword>
<dbReference type="GO" id="GO:0009229">
    <property type="term" value="P:thiamine diphosphate biosynthetic process"/>
    <property type="evidence" value="ECO:0007669"/>
    <property type="project" value="UniProtKB-UniRule"/>
</dbReference>
<sequence length="205" mass="21270">MIDYSLYLITDPDLAGGRDNVVPTVLKAVEGGVTVVQLRDKTASDEEIEAMGRELLDQLGDIPLFINDRVEVAARLGCHAHVGQSDMAMEKARELLGPDQLLGVSASTPEEIKAAASADVVGIGPVFSTATKADAPEGMGVEAAAKLATHAREVGTTPVAIGGIKGHNAADFTQTDFAGICVVSDIMAADDPAAAARELKEAYRG</sequence>
<feature type="domain" description="Thiamine phosphate synthase/TenI" evidence="13">
    <location>
        <begin position="6"/>
        <end position="186"/>
    </location>
</feature>
<keyword evidence="3 10" id="KW-0808">Transferase</keyword>
<keyword evidence="6 10" id="KW-0784">Thiamine biosynthesis</keyword>
<comment type="function">
    <text evidence="1 10">Condenses 4-methyl-5-(beta-hydroxyethyl)thiazole monophosphate (THZ-P) and 2-methyl-4-amino-5-hydroxymethyl pyrimidine pyrophosphate (HMP-PP) to form thiamine monophosphate (TMP).</text>
</comment>
<dbReference type="KEGG" id="ccj:UL81_05890"/>
<dbReference type="EMBL" id="CP011311">
    <property type="protein sequence ID" value="AKE39142.1"/>
    <property type="molecule type" value="Genomic_DNA"/>
</dbReference>
<evidence type="ECO:0000313" key="14">
    <source>
        <dbReference type="EMBL" id="AKE39142.1"/>
    </source>
</evidence>
<feature type="binding site" evidence="10">
    <location>
        <begin position="37"/>
        <end position="41"/>
    </location>
    <ligand>
        <name>4-amino-2-methyl-5-(diphosphooxymethyl)pyrimidine</name>
        <dbReference type="ChEBI" id="CHEBI:57841"/>
    </ligand>
</feature>
<dbReference type="AlphaFoldDB" id="A0A0F6QW08"/>
<reference evidence="14 15" key="1">
    <citation type="journal article" date="2015" name="Genome Announc.">
        <title>Complete Genome Sequence of Corynebacterium camporealensis DSM 44610, Isolated from the Milk of a Manchega Sheep with Subclinical Mastitis.</title>
        <authorList>
            <person name="Ruckert C."/>
            <person name="Albersmeier A."/>
            <person name="Winkler A."/>
            <person name="Tauch A."/>
        </authorList>
    </citation>
    <scope>NUCLEOTIDE SEQUENCE [LARGE SCALE GENOMIC DNA]</scope>
    <source>
        <strain evidence="14 15">DSM 44610</strain>
    </source>
</reference>
<feature type="binding site" evidence="10">
    <location>
        <begin position="129"/>
        <end position="131"/>
    </location>
    <ligand>
        <name>2-[(2R,5Z)-2-carboxy-4-methylthiazol-5(2H)-ylidene]ethyl phosphate</name>
        <dbReference type="ChEBI" id="CHEBI:62899"/>
    </ligand>
</feature>
<feature type="binding site" evidence="10">
    <location>
        <position position="68"/>
    </location>
    <ligand>
        <name>Mg(2+)</name>
        <dbReference type="ChEBI" id="CHEBI:18420"/>
    </ligand>
</feature>
<accession>A0A0F6QW08</accession>
<dbReference type="GO" id="GO:0004789">
    <property type="term" value="F:thiamine-phosphate diphosphorylase activity"/>
    <property type="evidence" value="ECO:0007669"/>
    <property type="project" value="UniProtKB-UniRule"/>
</dbReference>
<dbReference type="SUPFAM" id="SSF51391">
    <property type="entry name" value="Thiamin phosphate synthase"/>
    <property type="match status" value="1"/>
</dbReference>
<dbReference type="PATRIC" id="fig|161896.4.peg.1154"/>
<feature type="binding site" evidence="10">
    <location>
        <position position="67"/>
    </location>
    <ligand>
        <name>4-amino-2-methyl-5-(diphosphooxymethyl)pyrimidine</name>
        <dbReference type="ChEBI" id="CHEBI:57841"/>
    </ligand>
</feature>
<dbReference type="HOGENOM" id="CLU_018272_3_2_11"/>
<evidence type="ECO:0000256" key="11">
    <source>
        <dbReference type="RuleBase" id="RU003826"/>
    </source>
</evidence>
<keyword evidence="5 10" id="KW-0460">Magnesium</keyword>
<dbReference type="OrthoDB" id="3243336at2"/>
<dbReference type="InterPro" id="IPR034291">
    <property type="entry name" value="TMP_synthase"/>
</dbReference>
<feature type="binding site" evidence="10">
    <location>
        <position position="105"/>
    </location>
    <ligand>
        <name>4-amino-2-methyl-5-(diphosphooxymethyl)pyrimidine</name>
        <dbReference type="ChEBI" id="CHEBI:57841"/>
    </ligand>
</feature>
<evidence type="ECO:0000256" key="6">
    <source>
        <dbReference type="ARBA" id="ARBA00022977"/>
    </source>
</evidence>
<dbReference type="InterPro" id="IPR022998">
    <property type="entry name" value="ThiamineP_synth_TenI"/>
</dbReference>
<evidence type="ECO:0000256" key="7">
    <source>
        <dbReference type="ARBA" id="ARBA00047334"/>
    </source>
</evidence>
<dbReference type="PANTHER" id="PTHR20857">
    <property type="entry name" value="THIAMINE-PHOSPHATE PYROPHOSPHORYLASE"/>
    <property type="match status" value="1"/>
</dbReference>
<comment type="cofactor">
    <cofactor evidence="10">
        <name>Mg(2+)</name>
        <dbReference type="ChEBI" id="CHEBI:18420"/>
    </cofactor>
    <text evidence="10">Binds 1 Mg(2+) ion per subunit.</text>
</comment>
<comment type="catalytic activity">
    <reaction evidence="7 10 11">
        <text>4-methyl-5-(2-phosphooxyethyl)-thiazole + 4-amino-2-methyl-5-(diphosphooxymethyl)pyrimidine + H(+) = thiamine phosphate + diphosphate</text>
        <dbReference type="Rhea" id="RHEA:22328"/>
        <dbReference type="ChEBI" id="CHEBI:15378"/>
        <dbReference type="ChEBI" id="CHEBI:33019"/>
        <dbReference type="ChEBI" id="CHEBI:37575"/>
        <dbReference type="ChEBI" id="CHEBI:57841"/>
        <dbReference type="ChEBI" id="CHEBI:58296"/>
        <dbReference type="EC" id="2.5.1.3"/>
    </reaction>
</comment>
<name>A0A0F6QW08_9CORY</name>
<dbReference type="Proteomes" id="UP000033566">
    <property type="component" value="Chromosome"/>
</dbReference>
<evidence type="ECO:0000256" key="2">
    <source>
        <dbReference type="ARBA" id="ARBA00005165"/>
    </source>
</evidence>
<dbReference type="CDD" id="cd00564">
    <property type="entry name" value="TMP_TenI"/>
    <property type="match status" value="1"/>
</dbReference>
<dbReference type="EC" id="2.5.1.3" evidence="10"/>
<evidence type="ECO:0000256" key="3">
    <source>
        <dbReference type="ARBA" id="ARBA00022679"/>
    </source>
</evidence>
<dbReference type="GO" id="GO:0009228">
    <property type="term" value="P:thiamine biosynthetic process"/>
    <property type="evidence" value="ECO:0007669"/>
    <property type="project" value="UniProtKB-KW"/>
</dbReference>
<evidence type="ECO:0000313" key="15">
    <source>
        <dbReference type="Proteomes" id="UP000033566"/>
    </source>
</evidence>
<feature type="binding site" evidence="10">
    <location>
        <position position="86"/>
    </location>
    <ligand>
        <name>Mg(2+)</name>
        <dbReference type="ChEBI" id="CHEBI:18420"/>
    </ligand>
</feature>
<gene>
    <name evidence="10" type="primary">thiE</name>
    <name evidence="14" type="ORF">UL81_05890</name>
</gene>
<comment type="similarity">
    <text evidence="10 11">Belongs to the thiamine-phosphate synthase family.</text>
</comment>
<proteinExistence type="inferred from homology"/>
<keyword evidence="15" id="KW-1185">Reference proteome</keyword>
<evidence type="ECO:0000256" key="9">
    <source>
        <dbReference type="ARBA" id="ARBA00047883"/>
    </source>
</evidence>
<evidence type="ECO:0000259" key="13">
    <source>
        <dbReference type="Pfam" id="PF02581"/>
    </source>
</evidence>
<protein>
    <recommendedName>
        <fullName evidence="10">Thiamine-phosphate synthase</fullName>
        <shortName evidence="10">TP synthase</shortName>
        <shortName evidence="10">TPS</shortName>
        <ecNumber evidence="10">2.5.1.3</ecNumber>
    </recommendedName>
    <alternativeName>
        <fullName evidence="10">Thiamine-phosphate pyrophosphorylase</fullName>
        <shortName evidence="10">TMP pyrophosphorylase</shortName>
        <shortName evidence="10">TMP-PPase</shortName>
    </alternativeName>
</protein>
<feature type="binding site" evidence="10">
    <location>
        <begin position="183"/>
        <end position="184"/>
    </location>
    <ligand>
        <name>2-[(2R,5Z)-2-carboxy-4-methylthiazol-5(2H)-ylidene]ethyl phosphate</name>
        <dbReference type="ChEBI" id="CHEBI:62899"/>
    </ligand>
</feature>
<dbReference type="Gene3D" id="3.20.20.70">
    <property type="entry name" value="Aldolase class I"/>
    <property type="match status" value="1"/>
</dbReference>
<dbReference type="NCBIfam" id="TIGR00693">
    <property type="entry name" value="thiE"/>
    <property type="match status" value="1"/>
</dbReference>
<evidence type="ECO:0000256" key="4">
    <source>
        <dbReference type="ARBA" id="ARBA00022723"/>
    </source>
</evidence>
<comment type="pathway">
    <text evidence="2 10 12">Cofactor biosynthesis; thiamine diphosphate biosynthesis; thiamine phosphate from 4-amino-2-methyl-5-diphosphomethylpyrimidine and 4-methyl-5-(2-phosphoethyl)-thiazole: step 1/1.</text>
</comment>
<dbReference type="UniPathway" id="UPA00060">
    <property type="reaction ID" value="UER00141"/>
</dbReference>
<evidence type="ECO:0000256" key="8">
    <source>
        <dbReference type="ARBA" id="ARBA00047851"/>
    </source>
</evidence>
<organism evidence="14 15">
    <name type="scientific">Corynebacterium camporealensis</name>
    <dbReference type="NCBI Taxonomy" id="161896"/>
    <lineage>
        <taxon>Bacteria</taxon>
        <taxon>Bacillati</taxon>
        <taxon>Actinomycetota</taxon>
        <taxon>Actinomycetes</taxon>
        <taxon>Mycobacteriales</taxon>
        <taxon>Corynebacteriaceae</taxon>
        <taxon>Corynebacterium</taxon>
    </lineage>
</organism>
<dbReference type="InterPro" id="IPR036206">
    <property type="entry name" value="ThiamineP_synth_sf"/>
</dbReference>
<dbReference type="PANTHER" id="PTHR20857:SF23">
    <property type="entry name" value="THIAMINE BIOSYNTHETIC BIFUNCTIONAL ENZYME"/>
    <property type="match status" value="1"/>
</dbReference>